<feature type="transmembrane region" description="Helical" evidence="2">
    <location>
        <begin position="6"/>
        <end position="23"/>
    </location>
</feature>
<name>A0AAW5QXS2_9HYPH</name>
<protein>
    <submittedName>
        <fullName evidence="4">FAD-binding oxidoreductase</fullName>
    </submittedName>
</protein>
<keyword evidence="2" id="KW-0812">Transmembrane</keyword>
<keyword evidence="1" id="KW-0560">Oxidoreductase</keyword>
<evidence type="ECO:0000313" key="5">
    <source>
        <dbReference type="Proteomes" id="UP001320898"/>
    </source>
</evidence>
<accession>A0AAW5QXS2</accession>
<dbReference type="InterPro" id="IPR036188">
    <property type="entry name" value="FAD/NAD-bd_sf"/>
</dbReference>
<dbReference type="Gene3D" id="3.30.9.10">
    <property type="entry name" value="D-Amino Acid Oxidase, subunit A, domain 2"/>
    <property type="match status" value="1"/>
</dbReference>
<dbReference type="InterPro" id="IPR006076">
    <property type="entry name" value="FAD-dep_OxRdtase"/>
</dbReference>
<sequence>MKTYDAIVIGAGVIGAAIGLELARKGMKTLNVDMAPAAGYGSTAGSCAIIRTHYSTLEGSAFAYEGFHYWKAWPDYLAAADERGLAEFRQTGCIVMKTEANGYLANVKAHMDALGVPYEDLDTAALERKAPYYDLHLFHPPKRPEDEGFGEPTGGELAGAVYFPYAGYITDPQLSAHNLQRAAEAAGGVFLFNRRVVEIGKDDTGRIAGVTLDDGERIATRIVVNVAGPHSYKVNDMAGATADMKIGTRALKQEVVHVPMPVDGYDADGMVTSDSDIACYTRPEKGGFLLVGSEDPPCDPREWVDPDDWDRNFSEQWRVQALRAAQRIRNLGIPSQMKGVTELYDVTDDWIPIYDRSCVPGYYMAIGSSGNQFKNAPVAGAMMADLIEKVEAGHDHDADPVAFPLTHIGRSTNVGFYSRLRTINPESSFSVLG</sequence>
<keyword evidence="5" id="KW-1185">Reference proteome</keyword>
<organism evidence="4 5">
    <name type="scientific">Microbaculum marinisediminis</name>
    <dbReference type="NCBI Taxonomy" id="2931392"/>
    <lineage>
        <taxon>Bacteria</taxon>
        <taxon>Pseudomonadati</taxon>
        <taxon>Pseudomonadota</taxon>
        <taxon>Alphaproteobacteria</taxon>
        <taxon>Hyphomicrobiales</taxon>
        <taxon>Tepidamorphaceae</taxon>
        <taxon>Microbaculum</taxon>
    </lineage>
</organism>
<dbReference type="PANTHER" id="PTHR13847:SF287">
    <property type="entry name" value="FAD-DEPENDENT OXIDOREDUCTASE DOMAIN-CONTAINING PROTEIN 1"/>
    <property type="match status" value="1"/>
</dbReference>
<comment type="caution">
    <text evidence="4">The sequence shown here is derived from an EMBL/GenBank/DDBJ whole genome shotgun (WGS) entry which is preliminary data.</text>
</comment>
<reference evidence="4 5" key="1">
    <citation type="submission" date="2022-04" db="EMBL/GenBank/DDBJ databases">
        <authorList>
            <person name="Ye Y.-Q."/>
            <person name="Du Z.-J."/>
        </authorList>
    </citation>
    <scope>NUCLEOTIDE SEQUENCE [LARGE SCALE GENOMIC DNA]</scope>
    <source>
        <strain evidence="4 5">A6E488</strain>
    </source>
</reference>
<dbReference type="PANTHER" id="PTHR13847">
    <property type="entry name" value="SARCOSINE DEHYDROGENASE-RELATED"/>
    <property type="match status" value="1"/>
</dbReference>
<keyword evidence="2" id="KW-1133">Transmembrane helix</keyword>
<dbReference type="RefSeq" id="WP_261614720.1">
    <property type="nucleotide sequence ID" value="NZ_JALIDZ010000002.1"/>
</dbReference>
<dbReference type="SUPFAM" id="SSF51905">
    <property type="entry name" value="FAD/NAD(P)-binding domain"/>
    <property type="match status" value="1"/>
</dbReference>
<dbReference type="GO" id="GO:0016491">
    <property type="term" value="F:oxidoreductase activity"/>
    <property type="evidence" value="ECO:0007669"/>
    <property type="project" value="UniProtKB-KW"/>
</dbReference>
<dbReference type="EMBL" id="JALIDZ010000002">
    <property type="protein sequence ID" value="MCT8971149.1"/>
    <property type="molecule type" value="Genomic_DNA"/>
</dbReference>
<proteinExistence type="predicted"/>
<evidence type="ECO:0000256" key="2">
    <source>
        <dbReference type="SAM" id="Phobius"/>
    </source>
</evidence>
<dbReference type="Pfam" id="PF01266">
    <property type="entry name" value="DAO"/>
    <property type="match status" value="1"/>
</dbReference>
<evidence type="ECO:0000259" key="3">
    <source>
        <dbReference type="Pfam" id="PF01266"/>
    </source>
</evidence>
<dbReference type="GO" id="GO:0005737">
    <property type="term" value="C:cytoplasm"/>
    <property type="evidence" value="ECO:0007669"/>
    <property type="project" value="TreeGrafter"/>
</dbReference>
<feature type="domain" description="FAD dependent oxidoreductase" evidence="3">
    <location>
        <begin position="5"/>
        <end position="386"/>
    </location>
</feature>
<dbReference type="Proteomes" id="UP001320898">
    <property type="component" value="Unassembled WGS sequence"/>
</dbReference>
<keyword evidence="2" id="KW-0472">Membrane</keyword>
<evidence type="ECO:0000256" key="1">
    <source>
        <dbReference type="ARBA" id="ARBA00023002"/>
    </source>
</evidence>
<evidence type="ECO:0000313" key="4">
    <source>
        <dbReference type="EMBL" id="MCT8971149.1"/>
    </source>
</evidence>
<gene>
    <name evidence="4" type="ORF">MUB46_04675</name>
</gene>
<dbReference type="AlphaFoldDB" id="A0AAW5QXS2"/>
<dbReference type="Gene3D" id="3.50.50.60">
    <property type="entry name" value="FAD/NAD(P)-binding domain"/>
    <property type="match status" value="1"/>
</dbReference>